<evidence type="ECO:0008006" key="4">
    <source>
        <dbReference type="Google" id="ProtNLM"/>
    </source>
</evidence>
<organism evidence="2 3">
    <name type="scientific">Kribbella sancticallisti</name>
    <dbReference type="NCBI Taxonomy" id="460087"/>
    <lineage>
        <taxon>Bacteria</taxon>
        <taxon>Bacillati</taxon>
        <taxon>Actinomycetota</taxon>
        <taxon>Actinomycetes</taxon>
        <taxon>Propionibacteriales</taxon>
        <taxon>Kribbellaceae</taxon>
        <taxon>Kribbella</taxon>
    </lineage>
</organism>
<evidence type="ECO:0000313" key="2">
    <source>
        <dbReference type="EMBL" id="GAA1573849.1"/>
    </source>
</evidence>
<proteinExistence type="predicted"/>
<sequence>MQSMLERVPEATRRKTGWILPLAIFLGLRAGLPEPEVVSAAERYWTGGLALGGCLVGALWQWYSPRPLVERLYNPAGFAMAFAVVFMLPFDLVDKSPEYFFWFPAGVVAGLVFKSHDDSEPTEEPSPGT</sequence>
<feature type="transmembrane region" description="Helical" evidence="1">
    <location>
        <begin position="43"/>
        <end position="60"/>
    </location>
</feature>
<protein>
    <recommendedName>
        <fullName evidence="4">SPW repeat-containing protein</fullName>
    </recommendedName>
</protein>
<keyword evidence="3" id="KW-1185">Reference proteome</keyword>
<dbReference type="RefSeq" id="WP_344213940.1">
    <property type="nucleotide sequence ID" value="NZ_BAAAOS010000019.1"/>
</dbReference>
<gene>
    <name evidence="2" type="ORF">GCM10009789_29190</name>
</gene>
<feature type="transmembrane region" description="Helical" evidence="1">
    <location>
        <begin position="72"/>
        <end position="93"/>
    </location>
</feature>
<dbReference type="Proteomes" id="UP001500393">
    <property type="component" value="Unassembled WGS sequence"/>
</dbReference>
<keyword evidence="1" id="KW-0472">Membrane</keyword>
<keyword evidence="1" id="KW-1133">Transmembrane helix</keyword>
<keyword evidence="1" id="KW-0812">Transmembrane</keyword>
<evidence type="ECO:0000313" key="3">
    <source>
        <dbReference type="Proteomes" id="UP001500393"/>
    </source>
</evidence>
<accession>A0ABN2DAR2</accession>
<reference evidence="2 3" key="1">
    <citation type="journal article" date="2019" name="Int. J. Syst. Evol. Microbiol.">
        <title>The Global Catalogue of Microorganisms (GCM) 10K type strain sequencing project: providing services to taxonomists for standard genome sequencing and annotation.</title>
        <authorList>
            <consortium name="The Broad Institute Genomics Platform"/>
            <consortium name="The Broad Institute Genome Sequencing Center for Infectious Disease"/>
            <person name="Wu L."/>
            <person name="Ma J."/>
        </authorList>
    </citation>
    <scope>NUCLEOTIDE SEQUENCE [LARGE SCALE GENOMIC DNA]</scope>
    <source>
        <strain evidence="2 3">JCM 14969</strain>
    </source>
</reference>
<name>A0ABN2DAR2_9ACTN</name>
<dbReference type="EMBL" id="BAAAOS010000019">
    <property type="protein sequence ID" value="GAA1573849.1"/>
    <property type="molecule type" value="Genomic_DNA"/>
</dbReference>
<comment type="caution">
    <text evidence="2">The sequence shown here is derived from an EMBL/GenBank/DDBJ whole genome shotgun (WGS) entry which is preliminary data.</text>
</comment>
<evidence type="ECO:0000256" key="1">
    <source>
        <dbReference type="SAM" id="Phobius"/>
    </source>
</evidence>